<reference evidence="2 3" key="2">
    <citation type="submission" date="2018-11" db="EMBL/GenBank/DDBJ databases">
        <authorList>
            <consortium name="Pathogen Informatics"/>
        </authorList>
    </citation>
    <scope>NUCLEOTIDE SEQUENCE [LARGE SCALE GENOMIC DNA]</scope>
    <source>
        <strain evidence="2 3">NST_G2</strain>
    </source>
</reference>
<sequence length="224" mass="25728">MILWPPLTGTKLSTVAPRRWAIPSGYTPGNHHDRQAKPDNPRTNRLERRTVLFARKLACYKADIAALSKTRLSKQGQLEEVGAGYAFFWSGWSKVERRDAAVAFAIRNDIMRHLLCLPQGINDHLISLRRPLWGRGAGSCWTIFSSGGKIQRICFNQITQKLEYLHTADEKHSVETRWCQLRNVIEFTALEVLGRARRQHQDWFDDNDADISNLLAEKNRLHKA</sequence>
<evidence type="ECO:0000313" key="3">
    <source>
        <dbReference type="Proteomes" id="UP000275846"/>
    </source>
</evidence>
<dbReference type="AlphaFoldDB" id="A0A183T1B3"/>
<protein>
    <submittedName>
        <fullName evidence="2 4">Uncharacterized protein</fullName>
    </submittedName>
</protein>
<reference evidence="4" key="1">
    <citation type="submission" date="2016-06" db="UniProtKB">
        <authorList>
            <consortium name="WormBaseParasite"/>
        </authorList>
    </citation>
    <scope>IDENTIFICATION</scope>
</reference>
<dbReference type="EMBL" id="UYSU01035755">
    <property type="protein sequence ID" value="VDL96646.1"/>
    <property type="molecule type" value="Genomic_DNA"/>
</dbReference>
<accession>A0A183T1B3</accession>
<evidence type="ECO:0000313" key="4">
    <source>
        <dbReference type="WBParaSite" id="SSLN_0001065901-mRNA-1"/>
    </source>
</evidence>
<proteinExistence type="predicted"/>
<evidence type="ECO:0000256" key="1">
    <source>
        <dbReference type="SAM" id="MobiDB-lite"/>
    </source>
</evidence>
<gene>
    <name evidence="2" type="ORF">SSLN_LOCUS10261</name>
</gene>
<organism evidence="4">
    <name type="scientific">Schistocephalus solidus</name>
    <name type="common">Tapeworm</name>
    <dbReference type="NCBI Taxonomy" id="70667"/>
    <lineage>
        <taxon>Eukaryota</taxon>
        <taxon>Metazoa</taxon>
        <taxon>Spiralia</taxon>
        <taxon>Lophotrochozoa</taxon>
        <taxon>Platyhelminthes</taxon>
        <taxon>Cestoda</taxon>
        <taxon>Eucestoda</taxon>
        <taxon>Diphyllobothriidea</taxon>
        <taxon>Diphyllobothriidae</taxon>
        <taxon>Schistocephalus</taxon>
    </lineage>
</organism>
<evidence type="ECO:0000313" key="2">
    <source>
        <dbReference type="EMBL" id="VDL96646.1"/>
    </source>
</evidence>
<feature type="compositionally biased region" description="Basic and acidic residues" evidence="1">
    <location>
        <begin position="30"/>
        <end position="44"/>
    </location>
</feature>
<feature type="region of interest" description="Disordered" evidence="1">
    <location>
        <begin position="23"/>
        <end position="44"/>
    </location>
</feature>
<dbReference type="Proteomes" id="UP000275846">
    <property type="component" value="Unassembled WGS sequence"/>
</dbReference>
<dbReference type="WBParaSite" id="SSLN_0001065901-mRNA-1">
    <property type="protein sequence ID" value="SSLN_0001065901-mRNA-1"/>
    <property type="gene ID" value="SSLN_0001065901"/>
</dbReference>
<name>A0A183T1B3_SCHSO</name>
<dbReference type="OrthoDB" id="10063195at2759"/>
<keyword evidence="3" id="KW-1185">Reference proteome</keyword>